<feature type="signal peptide" evidence="2">
    <location>
        <begin position="1"/>
        <end position="24"/>
    </location>
</feature>
<proteinExistence type="predicted"/>
<dbReference type="Gene3D" id="3.30.420.240">
    <property type="match status" value="1"/>
</dbReference>
<organism evidence="4 5">
    <name type="scientific">Shewanella putrefaciens (strain 200)</name>
    <dbReference type="NCBI Taxonomy" id="399804"/>
    <lineage>
        <taxon>Bacteria</taxon>
        <taxon>Pseudomonadati</taxon>
        <taxon>Pseudomonadota</taxon>
        <taxon>Gammaproteobacteria</taxon>
        <taxon>Alteromonadales</taxon>
        <taxon>Shewanellaceae</taxon>
        <taxon>Shewanella</taxon>
    </lineage>
</organism>
<evidence type="ECO:0000313" key="3">
    <source>
        <dbReference type="EMBL" id="ADV56084.1"/>
    </source>
</evidence>
<protein>
    <submittedName>
        <fullName evidence="4">Prophage MuSo1, portal protein, putative</fullName>
    </submittedName>
</protein>
<evidence type="ECO:0000256" key="2">
    <source>
        <dbReference type="SAM" id="SignalP"/>
    </source>
</evidence>
<evidence type="ECO:0000256" key="1">
    <source>
        <dbReference type="SAM" id="MobiDB-lite"/>
    </source>
</evidence>
<dbReference type="KEGG" id="shp:Sput200_3705"/>
<name>E6XHP9_SHEP2</name>
<dbReference type="EMBL" id="CP002457">
    <property type="protein sequence ID" value="ADV56084.1"/>
    <property type="molecule type" value="Genomic_DNA"/>
</dbReference>
<gene>
    <name evidence="3" type="ordered locus">Sput200_3705</name>
    <name evidence="4" type="ordered locus">Sput200_3965</name>
</gene>
<dbReference type="PIRSF" id="PIRSF007056">
    <property type="entry name" value="UCP007056"/>
    <property type="match status" value="1"/>
</dbReference>
<feature type="compositionally biased region" description="Polar residues" evidence="1">
    <location>
        <begin position="527"/>
        <end position="537"/>
    </location>
</feature>
<feature type="region of interest" description="Disordered" evidence="1">
    <location>
        <begin position="527"/>
        <end position="553"/>
    </location>
</feature>
<dbReference type="OrthoDB" id="5827905at2"/>
<dbReference type="EMBL" id="CP002457">
    <property type="protein sequence ID" value="ADV56324.1"/>
    <property type="molecule type" value="Genomic_DNA"/>
</dbReference>
<keyword evidence="2" id="KW-0732">Signal</keyword>
<dbReference type="HOGENOM" id="CLU_030701_0_0_6"/>
<dbReference type="Proteomes" id="UP000008209">
    <property type="component" value="Chromosome"/>
</dbReference>
<feature type="chain" id="PRO_5007654272" evidence="2">
    <location>
        <begin position="25"/>
        <end position="553"/>
    </location>
</feature>
<dbReference type="InterPro" id="IPR012036">
    <property type="entry name" value="Phage_Mu_Gp28"/>
</dbReference>
<dbReference type="PATRIC" id="fig|399804.5.peg.3835"/>
<dbReference type="InterPro" id="IPR027417">
    <property type="entry name" value="P-loop_NTPase"/>
</dbReference>
<reference evidence="4 5" key="1">
    <citation type="submission" date="2011-01" db="EMBL/GenBank/DDBJ databases">
        <title>Complete sequence of Shewanella putrefaciens 200.</title>
        <authorList>
            <consortium name="US DOE Joint Genome Institute"/>
            <person name="Lucas S."/>
            <person name="Copeland A."/>
            <person name="Lapidus A."/>
            <person name="Cheng J.-F."/>
            <person name="Bruce D."/>
            <person name="Goodwin L."/>
            <person name="Pitluck S."/>
            <person name="Munk A.C."/>
            <person name="Detter J.C."/>
            <person name="Han C."/>
            <person name="Tapia R."/>
            <person name="Land M."/>
            <person name="Hauser L."/>
            <person name="Chang Y.-J."/>
            <person name="Jeffries C."/>
            <person name="Kyrpides N."/>
            <person name="Ivanova N."/>
            <person name="Mikhailova N."/>
            <person name="Kolker E."/>
            <person name="Lawrence C."/>
            <person name="McCue L.A."/>
            <person name="DiChristina T."/>
            <person name="Nealson K."/>
            <person name="Fredrickson J.K."/>
            <person name="Woyke T."/>
        </authorList>
    </citation>
    <scope>NUCLEOTIDE SEQUENCE [LARGE SCALE GENOMIC DNA]</scope>
    <source>
        <strain evidence="4 5">200</strain>
    </source>
</reference>
<evidence type="ECO:0000313" key="5">
    <source>
        <dbReference type="Proteomes" id="UP000008209"/>
    </source>
</evidence>
<accession>E6XHP9</accession>
<dbReference type="Gene3D" id="3.40.50.300">
    <property type="entry name" value="P-loop containing nucleotide triphosphate hydrolases"/>
    <property type="match status" value="1"/>
</dbReference>
<dbReference type="AlphaFoldDB" id="E6XHP9"/>
<sequence precursor="true">MTIKKKVLAAATAVALAITPTASSFDPTYEASCLSRFDPKEVLLGYQKRWIADESPLKIAEKSRRTGLTWAEAADASLTAGAARGQGGTNHFYVGSNKEMAREFIDAAAMWAKVFDKAAGEIQEEVFVDEGQDGKEILTFAIYFASGFKVQALSSNPSNLRGMQGNVTIDEAAFHERLAEVLKAALALTMWGAKVRLISTHNGIDNQFNELINDSRAGKKDYSIHRVTLDDACNEGLYKRICQVRGIEWSQAAEDDWKAKLLKATATEEDALEEYFCVPKSGGGSYLNRALIESRMASVTDSGPVIRLKKDDAFGQWPESLRAAEILNWCEDELKPILDALDPERPHCFGEDFARSGDLTVIDVGEIAQDLHIKTKLQVELKNIPFRQQEQILFYIVDHLPRLRGGAMDARGNGQALAEYAQDKYGSEVIACVMLSESFYREQMPRFKSHFEDGLITIPRDDDTCTDLRALSINRRGTPCLGDVRTGQEKERHGDAAISLFLMVYAASMDGCAIDFTPLSKSASRWDGNGNSRNYNNRADEDNDYSGSTKGGW</sequence>
<dbReference type="KEGG" id="shp:Sput200_3965"/>
<evidence type="ECO:0000313" key="4">
    <source>
        <dbReference type="EMBL" id="ADV56324.1"/>
    </source>
</evidence>